<dbReference type="InterPro" id="IPR016156">
    <property type="entry name" value="FAD/NAD-linked_Rdtase_dimer_sf"/>
</dbReference>
<evidence type="ECO:0000259" key="6">
    <source>
        <dbReference type="Pfam" id="PF02852"/>
    </source>
</evidence>
<dbReference type="InterPro" id="IPR023753">
    <property type="entry name" value="FAD/NAD-binding_dom"/>
</dbReference>
<dbReference type="Proteomes" id="UP001500102">
    <property type="component" value="Unassembled WGS sequence"/>
</dbReference>
<dbReference type="InterPro" id="IPR050151">
    <property type="entry name" value="Class-I_Pyr_Nuc-Dis_Oxidored"/>
</dbReference>
<sequence length="501" mass="51968">MTLRLEREFDVIVIGAGAVGENVADRVVRGGLTAVLIEAELVGGECSYWACMPSKALLRPGTALHGAQTVPGALEAVTRTLDVAAVLKRRDYFTSNWQDDGQVKWVEDTGIDLIRGHGWITAPRQVEVAGLDGNSYALTARHAVVVATGSTPNQPPVEGLQDIEYWTTREATSAREVPERLAVLGGGVAGVELAQAYARLGAAVTLVARGALLGAFPEPAAELVAAGLRADGVDLRLHTGTRSVSENDDGSLTLVLDGGSGGGTGASAGAAAGASLTADKLLVTTGRHPALEGIGLDSVGISAPEGGPLRLTTDSTGLVHRAAENEVSGSPWLYAAGDAAGRAMLTHQGKYGARATGDAIAARAKGKLTGEPAPWTGFAQTAYDHAVPNVVFTDPELANVGRTKAQAGKDGFRASTVELPIQVSGSSLHAENYEGWAQLVIDEDRKVLLGATFAGPDVAELLHAATIAIVGEVPLDRLWHAVPSYPTISEVWLRLLEAYGL</sequence>
<dbReference type="RefSeq" id="WP_344362992.1">
    <property type="nucleotide sequence ID" value="NZ_BAAAQB010000012.1"/>
</dbReference>
<gene>
    <name evidence="8" type="ORF">GCM10009825_10990</name>
</gene>
<keyword evidence="4" id="KW-0274">FAD</keyword>
<dbReference type="Pfam" id="PF02852">
    <property type="entry name" value="Pyr_redox_dim"/>
    <property type="match status" value="1"/>
</dbReference>
<evidence type="ECO:0000313" key="9">
    <source>
        <dbReference type="Proteomes" id="UP001500102"/>
    </source>
</evidence>
<dbReference type="Gene3D" id="3.30.390.30">
    <property type="match status" value="1"/>
</dbReference>
<dbReference type="PIRSF" id="PIRSF000350">
    <property type="entry name" value="Mercury_reductase_MerA"/>
    <property type="match status" value="1"/>
</dbReference>
<dbReference type="EMBL" id="BAAAQB010000012">
    <property type="protein sequence ID" value="GAA2130184.1"/>
    <property type="molecule type" value="Genomic_DNA"/>
</dbReference>
<dbReference type="Gene3D" id="3.50.50.60">
    <property type="entry name" value="FAD/NAD(P)-binding domain"/>
    <property type="match status" value="2"/>
</dbReference>
<dbReference type="PRINTS" id="PR00411">
    <property type="entry name" value="PNDRDTASEI"/>
</dbReference>
<dbReference type="InterPro" id="IPR036188">
    <property type="entry name" value="FAD/NAD-bd_sf"/>
</dbReference>
<reference evidence="9" key="1">
    <citation type="journal article" date="2019" name="Int. J. Syst. Evol. Microbiol.">
        <title>The Global Catalogue of Microorganisms (GCM) 10K type strain sequencing project: providing services to taxonomists for standard genome sequencing and annotation.</title>
        <authorList>
            <consortium name="The Broad Institute Genomics Platform"/>
            <consortium name="The Broad Institute Genome Sequencing Center for Infectious Disease"/>
            <person name="Wu L."/>
            <person name="Ma J."/>
        </authorList>
    </citation>
    <scope>NUCLEOTIDE SEQUENCE [LARGE SCALE GENOMIC DNA]</scope>
    <source>
        <strain evidence="9">JCM 15921</strain>
    </source>
</reference>
<dbReference type="PANTHER" id="PTHR22912">
    <property type="entry name" value="DISULFIDE OXIDOREDUCTASE"/>
    <property type="match status" value="1"/>
</dbReference>
<dbReference type="PRINTS" id="PR00368">
    <property type="entry name" value="FADPNR"/>
</dbReference>
<keyword evidence="5" id="KW-0520">NAD</keyword>
<accession>A0ABP5KG79</accession>
<comment type="caution">
    <text evidence="8">The sequence shown here is derived from an EMBL/GenBank/DDBJ whole genome shotgun (WGS) entry which is preliminary data.</text>
</comment>
<protein>
    <submittedName>
        <fullName evidence="8">NAD(P)/FAD-dependent oxidoreductase</fullName>
    </submittedName>
</protein>
<keyword evidence="3" id="KW-0285">Flavoprotein</keyword>
<organism evidence="8 9">
    <name type="scientific">Arthrobacter humicola</name>
    <dbReference type="NCBI Taxonomy" id="409291"/>
    <lineage>
        <taxon>Bacteria</taxon>
        <taxon>Bacillati</taxon>
        <taxon>Actinomycetota</taxon>
        <taxon>Actinomycetes</taxon>
        <taxon>Micrococcales</taxon>
        <taxon>Micrococcaceae</taxon>
        <taxon>Arthrobacter</taxon>
    </lineage>
</organism>
<comment type="cofactor">
    <cofactor evidence="1">
        <name>FAD</name>
        <dbReference type="ChEBI" id="CHEBI:57692"/>
    </cofactor>
</comment>
<evidence type="ECO:0000256" key="1">
    <source>
        <dbReference type="ARBA" id="ARBA00001974"/>
    </source>
</evidence>
<dbReference type="InterPro" id="IPR004099">
    <property type="entry name" value="Pyr_nucl-diS_OxRdtase_dimer"/>
</dbReference>
<keyword evidence="9" id="KW-1185">Reference proteome</keyword>
<feature type="domain" description="FAD/NAD(P)-binding" evidence="7">
    <location>
        <begin position="9"/>
        <end position="348"/>
    </location>
</feature>
<evidence type="ECO:0000259" key="7">
    <source>
        <dbReference type="Pfam" id="PF07992"/>
    </source>
</evidence>
<dbReference type="Pfam" id="PF07992">
    <property type="entry name" value="Pyr_redox_2"/>
    <property type="match status" value="1"/>
</dbReference>
<evidence type="ECO:0000313" key="8">
    <source>
        <dbReference type="EMBL" id="GAA2130184.1"/>
    </source>
</evidence>
<proteinExistence type="inferred from homology"/>
<evidence type="ECO:0000256" key="2">
    <source>
        <dbReference type="ARBA" id="ARBA00007532"/>
    </source>
</evidence>
<name>A0ABP5KG79_9MICC</name>
<dbReference type="SUPFAM" id="SSF55424">
    <property type="entry name" value="FAD/NAD-linked reductases, dimerisation (C-terminal) domain"/>
    <property type="match status" value="1"/>
</dbReference>
<evidence type="ECO:0000256" key="5">
    <source>
        <dbReference type="ARBA" id="ARBA00023027"/>
    </source>
</evidence>
<dbReference type="PANTHER" id="PTHR22912:SF151">
    <property type="entry name" value="DIHYDROLIPOYL DEHYDROGENASE, MITOCHONDRIAL"/>
    <property type="match status" value="1"/>
</dbReference>
<dbReference type="InterPro" id="IPR001100">
    <property type="entry name" value="Pyr_nuc-diS_OxRdtase"/>
</dbReference>
<feature type="domain" description="Pyridine nucleotide-disulphide oxidoreductase dimerisation" evidence="6">
    <location>
        <begin position="387"/>
        <end position="492"/>
    </location>
</feature>
<dbReference type="SUPFAM" id="SSF51905">
    <property type="entry name" value="FAD/NAD(P)-binding domain"/>
    <property type="match status" value="1"/>
</dbReference>
<evidence type="ECO:0000256" key="3">
    <source>
        <dbReference type="ARBA" id="ARBA00022630"/>
    </source>
</evidence>
<evidence type="ECO:0000256" key="4">
    <source>
        <dbReference type="ARBA" id="ARBA00022827"/>
    </source>
</evidence>
<comment type="similarity">
    <text evidence="2">Belongs to the class-I pyridine nucleotide-disulfide oxidoreductase family.</text>
</comment>